<evidence type="ECO:0000259" key="4">
    <source>
        <dbReference type="Pfam" id="PF02579"/>
    </source>
</evidence>
<name>A0A0S4QJ27_9ACTN</name>
<dbReference type="InterPro" id="IPR003731">
    <property type="entry name" value="Di-Nase_FeMo-co_biosynth"/>
</dbReference>
<dbReference type="RefSeq" id="WP_006540884.1">
    <property type="nucleotide sequence ID" value="NZ_FAOZ01000004.1"/>
</dbReference>
<reference evidence="6" key="1">
    <citation type="submission" date="2015-11" db="EMBL/GenBank/DDBJ databases">
        <authorList>
            <person name="Varghese N."/>
        </authorList>
    </citation>
    <scope>NUCLEOTIDE SEQUENCE [LARGE SCALE GENOMIC DNA]</scope>
    <source>
        <strain evidence="6">DSM 45899</strain>
    </source>
</reference>
<keyword evidence="6" id="KW-1185">Reference proteome</keyword>
<evidence type="ECO:0000256" key="1">
    <source>
        <dbReference type="ARBA" id="ARBA00010285"/>
    </source>
</evidence>
<keyword evidence="2" id="KW-0535">Nitrogen fixation</keyword>
<organism evidence="5 6">
    <name type="scientific">Parafrankia irregularis</name>
    <dbReference type="NCBI Taxonomy" id="795642"/>
    <lineage>
        <taxon>Bacteria</taxon>
        <taxon>Bacillati</taxon>
        <taxon>Actinomycetota</taxon>
        <taxon>Actinomycetes</taxon>
        <taxon>Frankiales</taxon>
        <taxon>Frankiaceae</taxon>
        <taxon>Parafrankia</taxon>
    </lineage>
</organism>
<dbReference type="GO" id="GO:0051540">
    <property type="term" value="F:metal cluster binding"/>
    <property type="evidence" value="ECO:0007669"/>
    <property type="project" value="InterPro"/>
</dbReference>
<feature type="domain" description="Dinitrogenase iron-molybdenum cofactor biosynthesis" evidence="4">
    <location>
        <begin position="10"/>
        <end position="102"/>
    </location>
</feature>
<dbReference type="SUPFAM" id="SSF53146">
    <property type="entry name" value="Nitrogenase accessory factor-like"/>
    <property type="match status" value="1"/>
</dbReference>
<dbReference type="InterPro" id="IPR013480">
    <property type="entry name" value="NifX"/>
</dbReference>
<dbReference type="NCBIfam" id="TIGR02663">
    <property type="entry name" value="nifX"/>
    <property type="match status" value="1"/>
</dbReference>
<feature type="compositionally biased region" description="Low complexity" evidence="3">
    <location>
        <begin position="130"/>
        <end position="153"/>
    </location>
</feature>
<evidence type="ECO:0000313" key="6">
    <source>
        <dbReference type="Proteomes" id="UP000198802"/>
    </source>
</evidence>
<dbReference type="CDD" id="cd00853">
    <property type="entry name" value="NifX"/>
    <property type="match status" value="1"/>
</dbReference>
<dbReference type="Gene3D" id="3.30.420.130">
    <property type="entry name" value="Dinitrogenase iron-molybdenum cofactor biosynthesis domain"/>
    <property type="match status" value="1"/>
</dbReference>
<evidence type="ECO:0000256" key="2">
    <source>
        <dbReference type="ARBA" id="ARBA00023231"/>
    </source>
</evidence>
<sequence>MLKIAFATGDGSAVDQHFGWCRRFDVYEVGPQGYRLFETRELGPAEEDEEDKIASRLAAVTDCAILNVSDIGGTAAAKVIKAQIYPMKVAKGTAIDGLLTKFVDVLAGSPPPWLRKILRAHSPQEAPAWTPATTGSSASDSATSTPTTMGGTA</sequence>
<dbReference type="InterPro" id="IPR036105">
    <property type="entry name" value="DiNase_FeMo-co_biosyn_sf"/>
</dbReference>
<dbReference type="Pfam" id="PF02579">
    <property type="entry name" value="Nitro_FeMo-Co"/>
    <property type="match status" value="1"/>
</dbReference>
<accession>A0A0S4QJ27</accession>
<dbReference type="GO" id="GO:0009399">
    <property type="term" value="P:nitrogen fixation"/>
    <property type="evidence" value="ECO:0007669"/>
    <property type="project" value="InterPro"/>
</dbReference>
<dbReference type="Proteomes" id="UP000198802">
    <property type="component" value="Unassembled WGS sequence"/>
</dbReference>
<evidence type="ECO:0000256" key="3">
    <source>
        <dbReference type="SAM" id="MobiDB-lite"/>
    </source>
</evidence>
<dbReference type="AlphaFoldDB" id="A0A0S4QJ27"/>
<feature type="region of interest" description="Disordered" evidence="3">
    <location>
        <begin position="124"/>
        <end position="153"/>
    </location>
</feature>
<comment type="similarity">
    <text evidence="1">Belongs to the NifX/NifY family.</text>
</comment>
<protein>
    <submittedName>
        <fullName evidence="5">Nitrogen fixation protein NifX</fullName>
    </submittedName>
</protein>
<proteinExistence type="inferred from homology"/>
<evidence type="ECO:0000313" key="5">
    <source>
        <dbReference type="EMBL" id="CUU55241.1"/>
    </source>
</evidence>
<dbReference type="PANTHER" id="PTHR33937:SF1">
    <property type="entry name" value="IRON-MOLIBDENUM COFACTOR PROCESSING PROTEIN"/>
    <property type="match status" value="1"/>
</dbReference>
<dbReference type="InterPro" id="IPR034169">
    <property type="entry name" value="NifX-like"/>
</dbReference>
<gene>
    <name evidence="5" type="ORF">Ga0074812_104322</name>
</gene>
<dbReference type="PANTHER" id="PTHR33937">
    <property type="entry name" value="IRON-MOLYBDENUM PROTEIN-RELATED-RELATED"/>
    <property type="match status" value="1"/>
</dbReference>
<dbReference type="EMBL" id="FAOZ01000004">
    <property type="protein sequence ID" value="CUU55241.1"/>
    <property type="molecule type" value="Genomic_DNA"/>
</dbReference>
<dbReference type="InterPro" id="IPR051840">
    <property type="entry name" value="NifX/NifY_domain"/>
</dbReference>